<evidence type="ECO:0000313" key="2">
    <source>
        <dbReference type="Proteomes" id="UP000829196"/>
    </source>
</evidence>
<dbReference type="EMBL" id="JAGYWB010000017">
    <property type="protein sequence ID" value="KAI0493698.1"/>
    <property type="molecule type" value="Genomic_DNA"/>
</dbReference>
<protein>
    <submittedName>
        <fullName evidence="1">Uncharacterized protein</fullName>
    </submittedName>
</protein>
<reference evidence="1" key="1">
    <citation type="journal article" date="2022" name="Front. Genet.">
        <title>Chromosome-Scale Assembly of the Dendrobium nobile Genome Provides Insights Into the Molecular Mechanism of the Biosynthesis of the Medicinal Active Ingredient of Dendrobium.</title>
        <authorList>
            <person name="Xu Q."/>
            <person name="Niu S.-C."/>
            <person name="Li K.-L."/>
            <person name="Zheng P.-J."/>
            <person name="Zhang X.-J."/>
            <person name="Jia Y."/>
            <person name="Liu Y."/>
            <person name="Niu Y.-X."/>
            <person name="Yu L.-H."/>
            <person name="Chen D.-F."/>
            <person name="Zhang G.-Q."/>
        </authorList>
    </citation>
    <scope>NUCLEOTIDE SEQUENCE</scope>
    <source>
        <tissue evidence="1">Leaf</tissue>
    </source>
</reference>
<proteinExistence type="predicted"/>
<dbReference type="Proteomes" id="UP000829196">
    <property type="component" value="Unassembled WGS sequence"/>
</dbReference>
<gene>
    <name evidence="1" type="ORF">KFK09_023822</name>
</gene>
<dbReference type="AlphaFoldDB" id="A0A8T3AC57"/>
<organism evidence="1 2">
    <name type="scientific">Dendrobium nobile</name>
    <name type="common">Orchid</name>
    <dbReference type="NCBI Taxonomy" id="94219"/>
    <lineage>
        <taxon>Eukaryota</taxon>
        <taxon>Viridiplantae</taxon>
        <taxon>Streptophyta</taxon>
        <taxon>Embryophyta</taxon>
        <taxon>Tracheophyta</taxon>
        <taxon>Spermatophyta</taxon>
        <taxon>Magnoliopsida</taxon>
        <taxon>Liliopsida</taxon>
        <taxon>Asparagales</taxon>
        <taxon>Orchidaceae</taxon>
        <taxon>Epidendroideae</taxon>
        <taxon>Malaxideae</taxon>
        <taxon>Dendrobiinae</taxon>
        <taxon>Dendrobium</taxon>
    </lineage>
</organism>
<comment type="caution">
    <text evidence="1">The sequence shown here is derived from an EMBL/GenBank/DDBJ whole genome shotgun (WGS) entry which is preliminary data.</text>
</comment>
<keyword evidence="2" id="KW-1185">Reference proteome</keyword>
<name>A0A8T3AC57_DENNO</name>
<evidence type="ECO:0000313" key="1">
    <source>
        <dbReference type="EMBL" id="KAI0493698.1"/>
    </source>
</evidence>
<accession>A0A8T3AC57</accession>
<sequence>MPHKLSAPRKLHSVKLHNILENKIKNKTLQAKITPHNHKEEHLYYNENPESNPIFFNAKASITIIREMNEAEALLQEICYMHLFHLH</sequence>